<keyword evidence="1" id="KW-0732">Signal</keyword>
<keyword evidence="3" id="KW-1185">Reference proteome</keyword>
<protein>
    <submittedName>
        <fullName evidence="2">Uncharacterized protein</fullName>
    </submittedName>
</protein>
<accession>B1ZVQ3</accession>
<dbReference type="RefSeq" id="WP_012374526.1">
    <property type="nucleotide sequence ID" value="NC_010571.1"/>
</dbReference>
<evidence type="ECO:0000256" key="1">
    <source>
        <dbReference type="SAM" id="SignalP"/>
    </source>
</evidence>
<sequence length="143" mass="15362">MKRIRAGLILTVVLMSTGALAAAAPAGKPAADKTAEEPQIAGVEIPRPNGAFLGLEIVRNNFVLSFYDANKEKVAPDVARATMRWPVKYQPTDERTVLNPGGDGTSLTSPKVVRPPHNFRVFIALFVEGNDSAVETYSVDVRG</sequence>
<gene>
    <name evidence="2" type="ordered locus">Oter_1705</name>
</gene>
<dbReference type="AlphaFoldDB" id="B1ZVQ3"/>
<dbReference type="EMBL" id="CP001032">
    <property type="protein sequence ID" value="ACB74989.1"/>
    <property type="molecule type" value="Genomic_DNA"/>
</dbReference>
<evidence type="ECO:0000313" key="2">
    <source>
        <dbReference type="EMBL" id="ACB74989.1"/>
    </source>
</evidence>
<reference evidence="2 3" key="1">
    <citation type="journal article" date="2011" name="J. Bacteriol.">
        <title>Genome sequence of the verrucomicrobium Opitutus terrae PB90-1, an abundant inhabitant of rice paddy soil ecosystems.</title>
        <authorList>
            <person name="van Passel M.W."/>
            <person name="Kant R."/>
            <person name="Palva A."/>
            <person name="Copeland A."/>
            <person name="Lucas S."/>
            <person name="Lapidus A."/>
            <person name="Glavina del Rio T."/>
            <person name="Pitluck S."/>
            <person name="Goltsman E."/>
            <person name="Clum A."/>
            <person name="Sun H."/>
            <person name="Schmutz J."/>
            <person name="Larimer F.W."/>
            <person name="Land M.L."/>
            <person name="Hauser L."/>
            <person name="Kyrpides N."/>
            <person name="Mikhailova N."/>
            <person name="Richardson P.P."/>
            <person name="Janssen P.H."/>
            <person name="de Vos W.M."/>
            <person name="Smidt H."/>
        </authorList>
    </citation>
    <scope>NUCLEOTIDE SEQUENCE [LARGE SCALE GENOMIC DNA]</scope>
    <source>
        <strain evidence="3">DSM 11246 / JCM 15787 / PB90-1</strain>
    </source>
</reference>
<proteinExistence type="predicted"/>
<feature type="chain" id="PRO_5002772764" evidence="1">
    <location>
        <begin position="22"/>
        <end position="143"/>
    </location>
</feature>
<dbReference type="Proteomes" id="UP000007013">
    <property type="component" value="Chromosome"/>
</dbReference>
<dbReference type="HOGENOM" id="CLU_1804254_0_0_0"/>
<organism evidence="2 3">
    <name type="scientific">Opitutus terrae (strain DSM 11246 / JCM 15787 / PB90-1)</name>
    <dbReference type="NCBI Taxonomy" id="452637"/>
    <lineage>
        <taxon>Bacteria</taxon>
        <taxon>Pseudomonadati</taxon>
        <taxon>Verrucomicrobiota</taxon>
        <taxon>Opitutia</taxon>
        <taxon>Opitutales</taxon>
        <taxon>Opitutaceae</taxon>
        <taxon>Opitutus</taxon>
    </lineage>
</organism>
<evidence type="ECO:0000313" key="3">
    <source>
        <dbReference type="Proteomes" id="UP000007013"/>
    </source>
</evidence>
<dbReference type="STRING" id="452637.Oter_1705"/>
<dbReference type="OrthoDB" id="197796at2"/>
<feature type="signal peptide" evidence="1">
    <location>
        <begin position="1"/>
        <end position="21"/>
    </location>
</feature>
<name>B1ZVQ3_OPITP</name>
<dbReference type="KEGG" id="ote:Oter_1705"/>